<keyword evidence="1" id="KW-0732">Signal</keyword>
<organism evidence="2 3">
    <name type="scientific">Megalurothrips usitatus</name>
    <name type="common">bean blossom thrips</name>
    <dbReference type="NCBI Taxonomy" id="439358"/>
    <lineage>
        <taxon>Eukaryota</taxon>
        <taxon>Metazoa</taxon>
        <taxon>Ecdysozoa</taxon>
        <taxon>Arthropoda</taxon>
        <taxon>Hexapoda</taxon>
        <taxon>Insecta</taxon>
        <taxon>Pterygota</taxon>
        <taxon>Neoptera</taxon>
        <taxon>Paraneoptera</taxon>
        <taxon>Thysanoptera</taxon>
        <taxon>Terebrantia</taxon>
        <taxon>Thripoidea</taxon>
        <taxon>Thripidae</taxon>
        <taxon>Megalurothrips</taxon>
    </lineage>
</organism>
<evidence type="ECO:0000313" key="2">
    <source>
        <dbReference type="EMBL" id="KAJ1530589.1"/>
    </source>
</evidence>
<evidence type="ECO:0000313" key="3">
    <source>
        <dbReference type="Proteomes" id="UP001075354"/>
    </source>
</evidence>
<reference evidence="2" key="1">
    <citation type="submission" date="2022-12" db="EMBL/GenBank/DDBJ databases">
        <title>Chromosome-level genome assembly of the bean flower thrips Megalurothrips usitatus.</title>
        <authorList>
            <person name="Ma L."/>
            <person name="Liu Q."/>
            <person name="Li H."/>
            <person name="Cai W."/>
        </authorList>
    </citation>
    <scope>NUCLEOTIDE SEQUENCE</scope>
    <source>
        <strain evidence="2">Cailab_2022a</strain>
    </source>
</reference>
<dbReference type="EMBL" id="JAPTSV010000002">
    <property type="protein sequence ID" value="KAJ1530589.1"/>
    <property type="molecule type" value="Genomic_DNA"/>
</dbReference>
<feature type="signal peptide" evidence="1">
    <location>
        <begin position="1"/>
        <end position="21"/>
    </location>
</feature>
<name>A0AAV7XVJ3_9NEOP</name>
<dbReference type="Proteomes" id="UP001075354">
    <property type="component" value="Chromosome 2"/>
</dbReference>
<feature type="chain" id="PRO_5043586080" evidence="1">
    <location>
        <begin position="22"/>
        <end position="101"/>
    </location>
</feature>
<protein>
    <submittedName>
        <fullName evidence="2">Uncharacterized protein</fullName>
    </submittedName>
</protein>
<evidence type="ECO:0000256" key="1">
    <source>
        <dbReference type="SAM" id="SignalP"/>
    </source>
</evidence>
<comment type="caution">
    <text evidence="2">The sequence shown here is derived from an EMBL/GenBank/DDBJ whole genome shotgun (WGS) entry which is preliminary data.</text>
</comment>
<dbReference type="AlphaFoldDB" id="A0AAV7XVJ3"/>
<accession>A0AAV7XVJ3</accession>
<gene>
    <name evidence="2" type="ORF">ONE63_005471</name>
</gene>
<sequence length="101" mass="10530">MNFPEALLLALAMTAVRESSAASTVITTGADGSINCDGMRCPAGDGVRCVVSSETLNGQSTVHRQCVGPAGEVILQSDYNVETPGMTFGRQSATAIMYTRN</sequence>
<keyword evidence="3" id="KW-1185">Reference proteome</keyword>
<proteinExistence type="predicted"/>